<dbReference type="InterPro" id="IPR037069">
    <property type="entry name" value="AcylCoA_DH/ox_N_sf"/>
</dbReference>
<evidence type="ECO:0000256" key="4">
    <source>
        <dbReference type="ARBA" id="ARBA00022827"/>
    </source>
</evidence>
<dbReference type="PANTHER" id="PTHR43884">
    <property type="entry name" value="ACYL-COA DEHYDROGENASE"/>
    <property type="match status" value="1"/>
</dbReference>
<evidence type="ECO:0000313" key="11">
    <source>
        <dbReference type="Proteomes" id="UP000612893"/>
    </source>
</evidence>
<dbReference type="AlphaFoldDB" id="A0A934KDX4"/>
<dbReference type="InterPro" id="IPR013786">
    <property type="entry name" value="AcylCoA_DH/ox_N"/>
</dbReference>
<keyword evidence="3 6" id="KW-0285">Flavoprotein</keyword>
<name>A0A934KDX4_9BACT</name>
<keyword evidence="4 6" id="KW-0274">FAD</keyword>
<evidence type="ECO:0000256" key="6">
    <source>
        <dbReference type="RuleBase" id="RU362125"/>
    </source>
</evidence>
<dbReference type="GO" id="GO:0016627">
    <property type="term" value="F:oxidoreductase activity, acting on the CH-CH group of donors"/>
    <property type="evidence" value="ECO:0007669"/>
    <property type="project" value="UniProtKB-ARBA"/>
</dbReference>
<comment type="caution">
    <text evidence="10">The sequence shown here is derived from an EMBL/GenBank/DDBJ whole genome shotgun (WGS) entry which is preliminary data.</text>
</comment>
<feature type="domain" description="Acyl-CoA dehydrogenase/oxidase C-terminal" evidence="7">
    <location>
        <begin position="228"/>
        <end position="377"/>
    </location>
</feature>
<dbReference type="PIRSF" id="PIRSF016578">
    <property type="entry name" value="HsaA"/>
    <property type="match status" value="1"/>
</dbReference>
<dbReference type="InterPro" id="IPR046373">
    <property type="entry name" value="Acyl-CoA_Oxase/DH_mid-dom_sf"/>
</dbReference>
<dbReference type="EMBL" id="JAEKNR010000217">
    <property type="protein sequence ID" value="MBJ7600713.1"/>
    <property type="molecule type" value="Genomic_DNA"/>
</dbReference>
<dbReference type="FunFam" id="2.40.110.10:FF:000001">
    <property type="entry name" value="Acyl-CoA dehydrogenase, mitochondrial"/>
    <property type="match status" value="1"/>
</dbReference>
<dbReference type="InterPro" id="IPR009100">
    <property type="entry name" value="AcylCoA_DH/oxidase_NM_dom_sf"/>
</dbReference>
<evidence type="ECO:0000259" key="7">
    <source>
        <dbReference type="Pfam" id="PF00441"/>
    </source>
</evidence>
<dbReference type="InterPro" id="IPR006091">
    <property type="entry name" value="Acyl-CoA_Oxase/DH_mid-dom"/>
</dbReference>
<dbReference type="PANTHER" id="PTHR43884:SF12">
    <property type="entry name" value="ISOVALERYL-COA DEHYDROGENASE, MITOCHONDRIAL-RELATED"/>
    <property type="match status" value="1"/>
</dbReference>
<dbReference type="InterPro" id="IPR009075">
    <property type="entry name" value="AcylCo_DH/oxidase_C"/>
</dbReference>
<dbReference type="RefSeq" id="WP_338204662.1">
    <property type="nucleotide sequence ID" value="NZ_JAEKNR010000217.1"/>
</dbReference>
<proteinExistence type="inferred from homology"/>
<dbReference type="SUPFAM" id="SSF56645">
    <property type="entry name" value="Acyl-CoA dehydrogenase NM domain-like"/>
    <property type="match status" value="1"/>
</dbReference>
<evidence type="ECO:0000313" key="10">
    <source>
        <dbReference type="EMBL" id="MBJ7600713.1"/>
    </source>
</evidence>
<dbReference type="PROSITE" id="PS00072">
    <property type="entry name" value="ACYL_COA_DH_1"/>
    <property type="match status" value="1"/>
</dbReference>
<dbReference type="Gene3D" id="1.10.540.10">
    <property type="entry name" value="Acyl-CoA dehydrogenase/oxidase, N-terminal domain"/>
    <property type="match status" value="1"/>
</dbReference>
<evidence type="ECO:0000256" key="2">
    <source>
        <dbReference type="ARBA" id="ARBA00009347"/>
    </source>
</evidence>
<evidence type="ECO:0000256" key="3">
    <source>
        <dbReference type="ARBA" id="ARBA00022630"/>
    </source>
</evidence>
<dbReference type="FunFam" id="1.20.140.10:FF:000004">
    <property type="entry name" value="Acyl-CoA dehydrogenase FadE25"/>
    <property type="match status" value="1"/>
</dbReference>
<organism evidence="10 11">
    <name type="scientific">Candidatus Nephthysia bennettiae</name>
    <dbReference type="NCBI Taxonomy" id="3127016"/>
    <lineage>
        <taxon>Bacteria</taxon>
        <taxon>Bacillati</taxon>
        <taxon>Candidatus Dormiibacterota</taxon>
        <taxon>Candidatus Dormibacteria</taxon>
        <taxon>Candidatus Dormibacterales</taxon>
        <taxon>Candidatus Dormibacteraceae</taxon>
        <taxon>Candidatus Nephthysia</taxon>
    </lineage>
</organism>
<gene>
    <name evidence="10" type="ORF">JF922_21920</name>
</gene>
<dbReference type="InterPro" id="IPR036250">
    <property type="entry name" value="AcylCo_DH-like_C"/>
</dbReference>
<evidence type="ECO:0000256" key="5">
    <source>
        <dbReference type="ARBA" id="ARBA00023002"/>
    </source>
</evidence>
<reference evidence="10" key="1">
    <citation type="submission" date="2020-10" db="EMBL/GenBank/DDBJ databases">
        <title>Ca. Dormibacterota MAGs.</title>
        <authorList>
            <person name="Montgomery K."/>
        </authorList>
    </citation>
    <scope>NUCLEOTIDE SEQUENCE [LARGE SCALE GENOMIC DNA]</scope>
    <source>
        <strain evidence="10">SC8812_S17_10</strain>
    </source>
</reference>
<evidence type="ECO:0000259" key="8">
    <source>
        <dbReference type="Pfam" id="PF02770"/>
    </source>
</evidence>
<dbReference type="Pfam" id="PF02771">
    <property type="entry name" value="Acyl-CoA_dh_N"/>
    <property type="match status" value="1"/>
</dbReference>
<dbReference type="InterPro" id="IPR006089">
    <property type="entry name" value="Acyl-CoA_DH_CS"/>
</dbReference>
<comment type="similarity">
    <text evidence="2 6">Belongs to the acyl-CoA dehydrogenase family.</text>
</comment>
<feature type="domain" description="Acyl-CoA dehydrogenase/oxidase N-terminal" evidence="9">
    <location>
        <begin position="6"/>
        <end position="116"/>
    </location>
</feature>
<keyword evidence="11" id="KW-1185">Reference proteome</keyword>
<protein>
    <submittedName>
        <fullName evidence="10">Acyl-CoA dehydrogenase family protein</fullName>
    </submittedName>
</protein>
<dbReference type="Gene3D" id="1.20.140.10">
    <property type="entry name" value="Butyryl-CoA Dehydrogenase, subunit A, domain 3"/>
    <property type="match status" value="1"/>
</dbReference>
<evidence type="ECO:0000259" key="9">
    <source>
        <dbReference type="Pfam" id="PF02771"/>
    </source>
</evidence>
<dbReference type="Proteomes" id="UP000612893">
    <property type="component" value="Unassembled WGS sequence"/>
</dbReference>
<keyword evidence="5 6" id="KW-0560">Oxidoreductase</keyword>
<evidence type="ECO:0000256" key="1">
    <source>
        <dbReference type="ARBA" id="ARBA00001974"/>
    </source>
</evidence>
<comment type="cofactor">
    <cofactor evidence="1 6">
        <name>FAD</name>
        <dbReference type="ChEBI" id="CHEBI:57692"/>
    </cofactor>
</comment>
<dbReference type="SUPFAM" id="SSF47203">
    <property type="entry name" value="Acyl-CoA dehydrogenase C-terminal domain-like"/>
    <property type="match status" value="1"/>
</dbReference>
<dbReference type="Gene3D" id="2.40.110.10">
    <property type="entry name" value="Butyryl-CoA Dehydrogenase, subunit A, domain 2"/>
    <property type="match status" value="1"/>
</dbReference>
<feature type="domain" description="Acyl-CoA oxidase/dehydrogenase middle" evidence="8">
    <location>
        <begin position="120"/>
        <end position="215"/>
    </location>
</feature>
<dbReference type="PROSITE" id="PS00073">
    <property type="entry name" value="ACYL_COA_DH_2"/>
    <property type="match status" value="1"/>
</dbReference>
<dbReference type="Pfam" id="PF02770">
    <property type="entry name" value="Acyl-CoA_dh_M"/>
    <property type="match status" value="1"/>
</dbReference>
<sequence length="378" mass="41256">MDFSFSEEQLAIRDTIRELVQDRVAPRAAEIDEKAEYPKDIERLFAENGVMAIPFPERYGGISGSSVTICMGIEEIAKACATSSLILAVQALGSYPILIAGDEEQKSRLCPPLAEGRVCAYALSEPDSGSDAAAMKTTAARYGDEYVLNGSKIFITHGSIADTLIVFARTDRNAGHRGISAFVLEREVSPWETVKLEHKLGIRGSPTAMLAFDDVRVPARNRLGDEGYGFKIALSVLDRSRPGIGAQALGIAEGALDYAVRYAKERRQFGQPVAAFQGIQFMLADMATQIEAARHLVYLAATKVDEHAPDLTKVAAMAKLFASDTAMHVTTDAVQVLGGYGYIRDYPVERMMRDAKITQIYEGTNQIQRVVIGRALLR</sequence>
<dbReference type="Pfam" id="PF00441">
    <property type="entry name" value="Acyl-CoA_dh_1"/>
    <property type="match status" value="1"/>
</dbReference>
<accession>A0A934KDX4</accession>